<protein>
    <submittedName>
        <fullName evidence="1">Uncharacterized protein</fullName>
    </submittedName>
</protein>
<reference evidence="1" key="1">
    <citation type="submission" date="2023-05" db="EMBL/GenBank/DDBJ databases">
        <authorList>
            <person name="Stuckert A."/>
        </authorList>
    </citation>
    <scope>NUCLEOTIDE SEQUENCE</scope>
</reference>
<sequence>MYQPQLYAPNQYMPCEEEDEDAFVKDIEPVQGSQYLTTWKKERNRGNLRMTTSGGIPPGRVPTRQDFTNYARSSKEVERQKNPTMGLIDSNISASSLIKTIDTFDRPADAYAEDTYARAGTYATGFIDKPGERIPKAGVYAEAGVGRAGAEFSIFEAKAKGPNASAGAEASVVGAGAMARAEVGSVSVGAGPFTAKLGLGVDTGAAVGIDGIEVKFLGTRVQSRAKIWHFYIGQ</sequence>
<dbReference type="Proteomes" id="UP001162483">
    <property type="component" value="Unassembled WGS sequence"/>
</dbReference>
<evidence type="ECO:0000313" key="2">
    <source>
        <dbReference type="Proteomes" id="UP001162483"/>
    </source>
</evidence>
<name>A0ABN9FH09_9NEOB</name>
<comment type="caution">
    <text evidence="1">The sequence shown here is derived from an EMBL/GenBank/DDBJ whole genome shotgun (WGS) entry which is preliminary data.</text>
</comment>
<evidence type="ECO:0000313" key="1">
    <source>
        <dbReference type="EMBL" id="CAI9594826.1"/>
    </source>
</evidence>
<proteinExistence type="predicted"/>
<gene>
    <name evidence="1" type="ORF">SPARVUS_LOCUS11799255</name>
</gene>
<keyword evidence="2" id="KW-1185">Reference proteome</keyword>
<dbReference type="EMBL" id="CATNWA010016713">
    <property type="protein sequence ID" value="CAI9594826.1"/>
    <property type="molecule type" value="Genomic_DNA"/>
</dbReference>
<organism evidence="1 2">
    <name type="scientific">Staurois parvus</name>
    <dbReference type="NCBI Taxonomy" id="386267"/>
    <lineage>
        <taxon>Eukaryota</taxon>
        <taxon>Metazoa</taxon>
        <taxon>Chordata</taxon>
        <taxon>Craniata</taxon>
        <taxon>Vertebrata</taxon>
        <taxon>Euteleostomi</taxon>
        <taxon>Amphibia</taxon>
        <taxon>Batrachia</taxon>
        <taxon>Anura</taxon>
        <taxon>Neobatrachia</taxon>
        <taxon>Ranoidea</taxon>
        <taxon>Ranidae</taxon>
        <taxon>Staurois</taxon>
    </lineage>
</organism>
<accession>A0ABN9FH09</accession>